<evidence type="ECO:0000313" key="6">
    <source>
        <dbReference type="EMBL" id="MBB3062555.1"/>
    </source>
</evidence>
<name>A0A7W4WE37_9GAMM</name>
<keyword evidence="2 4" id="KW-0238">DNA-binding</keyword>
<proteinExistence type="predicted"/>
<dbReference type="InterPro" id="IPR036271">
    <property type="entry name" value="Tet_transcr_reg_TetR-rel_C_sf"/>
</dbReference>
<keyword evidence="3" id="KW-0804">Transcription</keyword>
<protein>
    <submittedName>
        <fullName evidence="6">AcrR family transcriptional regulator</fullName>
    </submittedName>
</protein>
<dbReference type="RefSeq" id="WP_183461934.1">
    <property type="nucleotide sequence ID" value="NZ_JACHWZ010000017.1"/>
</dbReference>
<dbReference type="PROSITE" id="PS50977">
    <property type="entry name" value="HTH_TETR_2"/>
    <property type="match status" value="1"/>
</dbReference>
<dbReference type="InterPro" id="IPR009057">
    <property type="entry name" value="Homeodomain-like_sf"/>
</dbReference>
<dbReference type="Pfam" id="PF00440">
    <property type="entry name" value="TetR_N"/>
    <property type="match status" value="1"/>
</dbReference>
<accession>A0A7W4WE37</accession>
<dbReference type="Proteomes" id="UP000535937">
    <property type="component" value="Unassembled WGS sequence"/>
</dbReference>
<dbReference type="InterPro" id="IPR001647">
    <property type="entry name" value="HTH_TetR"/>
</dbReference>
<organism evidence="6 7">
    <name type="scientific">Microbulbifer rhizosphaerae</name>
    <dbReference type="NCBI Taxonomy" id="1562603"/>
    <lineage>
        <taxon>Bacteria</taxon>
        <taxon>Pseudomonadati</taxon>
        <taxon>Pseudomonadota</taxon>
        <taxon>Gammaproteobacteria</taxon>
        <taxon>Cellvibrionales</taxon>
        <taxon>Microbulbiferaceae</taxon>
        <taxon>Microbulbifer</taxon>
    </lineage>
</organism>
<dbReference type="SUPFAM" id="SSF48498">
    <property type="entry name" value="Tetracyclin repressor-like, C-terminal domain"/>
    <property type="match status" value="1"/>
</dbReference>
<evidence type="ECO:0000256" key="1">
    <source>
        <dbReference type="ARBA" id="ARBA00023015"/>
    </source>
</evidence>
<dbReference type="PRINTS" id="PR00455">
    <property type="entry name" value="HTHTETR"/>
</dbReference>
<keyword evidence="1" id="KW-0805">Transcription regulation</keyword>
<dbReference type="EMBL" id="JACHWZ010000017">
    <property type="protein sequence ID" value="MBB3062555.1"/>
    <property type="molecule type" value="Genomic_DNA"/>
</dbReference>
<dbReference type="SUPFAM" id="SSF46689">
    <property type="entry name" value="Homeodomain-like"/>
    <property type="match status" value="1"/>
</dbReference>
<dbReference type="AlphaFoldDB" id="A0A7W4WE37"/>
<dbReference type="GO" id="GO:0003677">
    <property type="term" value="F:DNA binding"/>
    <property type="evidence" value="ECO:0007669"/>
    <property type="project" value="UniProtKB-UniRule"/>
</dbReference>
<evidence type="ECO:0000259" key="5">
    <source>
        <dbReference type="PROSITE" id="PS50977"/>
    </source>
</evidence>
<gene>
    <name evidence="6" type="ORF">FHS09_003404</name>
</gene>
<keyword evidence="7" id="KW-1185">Reference proteome</keyword>
<dbReference type="PANTHER" id="PTHR47506:SF1">
    <property type="entry name" value="HTH-TYPE TRANSCRIPTIONAL REGULATOR YJDC"/>
    <property type="match status" value="1"/>
</dbReference>
<evidence type="ECO:0000256" key="4">
    <source>
        <dbReference type="PROSITE-ProRule" id="PRU00335"/>
    </source>
</evidence>
<dbReference type="Gene3D" id="1.10.357.10">
    <property type="entry name" value="Tetracycline Repressor, domain 2"/>
    <property type="match status" value="1"/>
</dbReference>
<dbReference type="PANTHER" id="PTHR47506">
    <property type="entry name" value="TRANSCRIPTIONAL REGULATORY PROTEIN"/>
    <property type="match status" value="1"/>
</dbReference>
<reference evidence="6 7" key="1">
    <citation type="submission" date="2020-08" db="EMBL/GenBank/DDBJ databases">
        <title>Genomic Encyclopedia of Type Strains, Phase III (KMG-III): the genomes of soil and plant-associated and newly described type strains.</title>
        <authorList>
            <person name="Whitman W."/>
        </authorList>
    </citation>
    <scope>NUCLEOTIDE SEQUENCE [LARGE SCALE GENOMIC DNA]</scope>
    <source>
        <strain evidence="6 7">CECT 8799</strain>
    </source>
</reference>
<evidence type="ECO:0000256" key="2">
    <source>
        <dbReference type="ARBA" id="ARBA00023125"/>
    </source>
</evidence>
<evidence type="ECO:0000313" key="7">
    <source>
        <dbReference type="Proteomes" id="UP000535937"/>
    </source>
</evidence>
<feature type="DNA-binding region" description="H-T-H motif" evidence="4">
    <location>
        <begin position="38"/>
        <end position="57"/>
    </location>
</feature>
<comment type="caution">
    <text evidence="6">The sequence shown here is derived from an EMBL/GenBank/DDBJ whole genome shotgun (WGS) entry which is preliminary data.</text>
</comment>
<sequence>MCAAKTESAASESRRPARDRIFEAAKDLFYRYGIRAVGVESIAAEADATKMTLYRNFNSKDELVAECLRDHDREFWEWWANVLAPHADEPKAQLMALMEAFSRDCEECLRGCPMNNAVVELHEEGHPGRAVIVENKIQIRERLLALCREIGARDPEILADAFYLLIEGAYISQLTLKGEDGPAKTLPRIGETLIAAETGK</sequence>
<evidence type="ECO:0000256" key="3">
    <source>
        <dbReference type="ARBA" id="ARBA00023163"/>
    </source>
</evidence>
<feature type="domain" description="HTH tetR-type" evidence="5">
    <location>
        <begin position="15"/>
        <end position="75"/>
    </location>
</feature>